<dbReference type="InterPro" id="IPR027417">
    <property type="entry name" value="P-loop_NTPase"/>
</dbReference>
<dbReference type="GO" id="GO:0006261">
    <property type="term" value="P:DNA-templated DNA replication"/>
    <property type="evidence" value="ECO:0007669"/>
    <property type="project" value="TreeGrafter"/>
</dbReference>
<organism evidence="12 13">
    <name type="scientific">Apilactobacillus kunkeei</name>
    <dbReference type="NCBI Taxonomy" id="148814"/>
    <lineage>
        <taxon>Bacteria</taxon>
        <taxon>Bacillati</taxon>
        <taxon>Bacillota</taxon>
        <taxon>Bacilli</taxon>
        <taxon>Lactobacillales</taxon>
        <taxon>Lactobacillaceae</taxon>
        <taxon>Apilactobacillus</taxon>
    </lineage>
</organism>
<dbReference type="SUPFAM" id="SSF52540">
    <property type="entry name" value="P-loop containing nucleoside triphosphate hydrolases"/>
    <property type="match status" value="1"/>
</dbReference>
<dbReference type="InterPro" id="IPR010372">
    <property type="entry name" value="DNA_pol3_delta_N"/>
</dbReference>
<dbReference type="NCBIfam" id="TIGR01128">
    <property type="entry name" value="holA"/>
    <property type="match status" value="1"/>
</dbReference>
<dbReference type="Pfam" id="PF21694">
    <property type="entry name" value="DNA_pol3_delta_C"/>
    <property type="match status" value="1"/>
</dbReference>
<evidence type="ECO:0000313" key="13">
    <source>
        <dbReference type="Proteomes" id="UP000037778"/>
    </source>
</evidence>
<dbReference type="InterPro" id="IPR048466">
    <property type="entry name" value="DNA_pol3_delta-like_C"/>
</dbReference>
<dbReference type="Proteomes" id="UP000067203">
    <property type="component" value="Chromosome"/>
</dbReference>
<evidence type="ECO:0000256" key="2">
    <source>
        <dbReference type="ARBA" id="ARBA00017703"/>
    </source>
</evidence>
<evidence type="ECO:0000256" key="5">
    <source>
        <dbReference type="ARBA" id="ARBA00022705"/>
    </source>
</evidence>
<reference evidence="14" key="2">
    <citation type="submission" date="2015-10" db="EMBL/GenBank/DDBJ databases">
        <title>Bioinformatic analysis of the first complete genome sequence of Lactobacillus kunkeei strain MP2, an Apis mellifera gut isolate.</title>
        <authorList>
            <person name="Asenjo F."/>
            <person name="Olmos A."/>
            <person name="Henriquez-Piskulich P."/>
            <person name="Aldea P."/>
            <person name="Ugalde J.A."/>
            <person name="Trombert A.N."/>
        </authorList>
    </citation>
    <scope>NUCLEOTIDE SEQUENCE [LARGE SCALE GENOMIC DNA]</scope>
    <source>
        <strain evidence="14">MP2</strain>
    </source>
</reference>
<accession>A0A087EP77</accession>
<keyword evidence="3" id="KW-0808">Transferase</keyword>
<evidence type="ECO:0000256" key="4">
    <source>
        <dbReference type="ARBA" id="ARBA00022695"/>
    </source>
</evidence>
<proteinExistence type="inferred from homology"/>
<evidence type="ECO:0000256" key="7">
    <source>
        <dbReference type="ARBA" id="ARBA00034754"/>
    </source>
</evidence>
<dbReference type="Gene3D" id="3.40.50.300">
    <property type="entry name" value="P-loop containing nucleotide triphosphate hydrolases"/>
    <property type="match status" value="1"/>
</dbReference>
<keyword evidence="6" id="KW-0239">DNA-directed DNA polymerase</keyword>
<gene>
    <name evidence="11" type="ORF">APS55_05700</name>
    <name evidence="12" type="ORF">RZ71_08170</name>
</gene>
<name>A0A087EP77_9LACO</name>
<keyword evidence="13" id="KW-1185">Reference proteome</keyword>
<dbReference type="PANTHER" id="PTHR34388">
    <property type="entry name" value="DNA POLYMERASE III SUBUNIT DELTA"/>
    <property type="match status" value="1"/>
</dbReference>
<evidence type="ECO:0000259" key="9">
    <source>
        <dbReference type="Pfam" id="PF06144"/>
    </source>
</evidence>
<dbReference type="SUPFAM" id="SSF48019">
    <property type="entry name" value="post-AAA+ oligomerization domain-like"/>
    <property type="match status" value="1"/>
</dbReference>
<reference evidence="11 14" key="3">
    <citation type="journal article" date="2016" name="PeerJ">
        <title>Genome sequencing and analysis of the first complete genome of Lactobacillus kunkeei strain MP2, an Apis mellifera gut isolate.</title>
        <authorList>
            <person name="Asenjo F."/>
            <person name="Olmos A."/>
            <person name="Henriquez-Piskulich P."/>
            <person name="Polanco V."/>
            <person name="Aldea P."/>
            <person name="Ugalde J.A."/>
            <person name="Trombert A.N."/>
        </authorList>
    </citation>
    <scope>NUCLEOTIDE SEQUENCE [LARGE SCALE GENOMIC DNA]</scope>
    <source>
        <strain evidence="11 14">MP2</strain>
    </source>
</reference>
<dbReference type="Gene3D" id="1.20.272.10">
    <property type="match status" value="1"/>
</dbReference>
<dbReference type="STRING" id="148814.APS55_05700"/>
<dbReference type="PATRIC" id="fig|148814.15.peg.878"/>
<dbReference type="EC" id="2.7.7.7" evidence="1"/>
<dbReference type="PANTHER" id="PTHR34388:SF1">
    <property type="entry name" value="DNA POLYMERASE III SUBUNIT DELTA"/>
    <property type="match status" value="1"/>
</dbReference>
<dbReference type="Gene3D" id="1.10.8.60">
    <property type="match status" value="1"/>
</dbReference>
<evidence type="ECO:0000259" key="10">
    <source>
        <dbReference type="Pfam" id="PF21694"/>
    </source>
</evidence>
<dbReference type="InterPro" id="IPR005790">
    <property type="entry name" value="DNA_polIII_delta"/>
</dbReference>
<protein>
    <recommendedName>
        <fullName evidence="2">DNA polymerase III subunit delta</fullName>
        <ecNumber evidence="1">2.7.7.7</ecNumber>
    </recommendedName>
</protein>
<dbReference type="eggNOG" id="COG1466">
    <property type="taxonomic scope" value="Bacteria"/>
</dbReference>
<dbReference type="GO" id="GO:0009360">
    <property type="term" value="C:DNA polymerase III complex"/>
    <property type="evidence" value="ECO:0007669"/>
    <property type="project" value="InterPro"/>
</dbReference>
<dbReference type="Pfam" id="PF06144">
    <property type="entry name" value="DNA_pol3_delta"/>
    <property type="match status" value="1"/>
</dbReference>
<keyword evidence="4" id="KW-0548">Nucleotidyltransferase</keyword>
<dbReference type="EMBL" id="CP012920">
    <property type="protein sequence ID" value="ALJ31724.1"/>
    <property type="molecule type" value="Genomic_DNA"/>
</dbReference>
<comment type="catalytic activity">
    <reaction evidence="8">
        <text>DNA(n) + a 2'-deoxyribonucleoside 5'-triphosphate = DNA(n+1) + diphosphate</text>
        <dbReference type="Rhea" id="RHEA:22508"/>
        <dbReference type="Rhea" id="RHEA-COMP:17339"/>
        <dbReference type="Rhea" id="RHEA-COMP:17340"/>
        <dbReference type="ChEBI" id="CHEBI:33019"/>
        <dbReference type="ChEBI" id="CHEBI:61560"/>
        <dbReference type="ChEBI" id="CHEBI:173112"/>
        <dbReference type="EC" id="2.7.7.7"/>
    </reaction>
</comment>
<dbReference type="OrthoDB" id="9775929at2"/>
<reference evidence="12 13" key="1">
    <citation type="journal article" date="2015" name="Genome Biol. Evol.">
        <title>Functionally Structured Genomes in Lactobacillus kunkeei Colonizing the Honey Crop and Food Products of Honeybees and Stingless Bees.</title>
        <authorList>
            <person name="Tamarit D."/>
            <person name="Ellegaard K.M."/>
            <person name="Wikander J."/>
            <person name="Olofsson T."/>
            <person name="Vasquez A."/>
            <person name="Andersson S.G."/>
        </authorList>
    </citation>
    <scope>NUCLEOTIDE SEQUENCE [LARGE SCALE GENOMIC DNA]</scope>
    <source>
        <strain evidence="12 13">LAko</strain>
    </source>
</reference>
<keyword evidence="5" id="KW-0235">DNA replication</keyword>
<feature type="domain" description="DNA polymerase III delta N-terminal" evidence="9">
    <location>
        <begin position="19"/>
        <end position="142"/>
    </location>
</feature>
<evidence type="ECO:0000313" key="11">
    <source>
        <dbReference type="EMBL" id="ALJ31724.1"/>
    </source>
</evidence>
<evidence type="ECO:0000256" key="6">
    <source>
        <dbReference type="ARBA" id="ARBA00022932"/>
    </source>
</evidence>
<dbReference type="GO" id="GO:0003677">
    <property type="term" value="F:DNA binding"/>
    <property type="evidence" value="ECO:0007669"/>
    <property type="project" value="InterPro"/>
</dbReference>
<dbReference type="GO" id="GO:0003887">
    <property type="term" value="F:DNA-directed DNA polymerase activity"/>
    <property type="evidence" value="ECO:0007669"/>
    <property type="project" value="UniProtKB-KW"/>
</dbReference>
<evidence type="ECO:0000313" key="12">
    <source>
        <dbReference type="EMBL" id="KOY76366.1"/>
    </source>
</evidence>
<dbReference type="InterPro" id="IPR008921">
    <property type="entry name" value="DNA_pol3_clamp-load_cplx_C"/>
</dbReference>
<evidence type="ECO:0000256" key="8">
    <source>
        <dbReference type="ARBA" id="ARBA00049244"/>
    </source>
</evidence>
<dbReference type="Proteomes" id="UP000037778">
    <property type="component" value="Unassembled WGS sequence"/>
</dbReference>
<dbReference type="RefSeq" id="WP_034531748.1">
    <property type="nucleotide sequence ID" value="NZ_CP012920.1"/>
</dbReference>
<dbReference type="AlphaFoldDB" id="A0A087EP77"/>
<evidence type="ECO:0000256" key="3">
    <source>
        <dbReference type="ARBA" id="ARBA00022679"/>
    </source>
</evidence>
<feature type="domain" description="DNA polymerase III delta subunit-like C-terminal" evidence="10">
    <location>
        <begin position="216"/>
        <end position="336"/>
    </location>
</feature>
<comment type="similarity">
    <text evidence="7">Belongs to the DNA polymerase HolA subunit family.</text>
</comment>
<evidence type="ECO:0000313" key="14">
    <source>
        <dbReference type="Proteomes" id="UP000067203"/>
    </source>
</evidence>
<sequence>MKVNELLTQIKNNNINPIYLVLGKEDYLINEIKKHFVELIPEEERTMNFASYDMESQNIATAVGDAESLPFFGEKRLVVVNNPYFLTGERSKSTLDHDIDSFIEYVNHPVDSTVMVIMAPYGKLDSRKKVTKQLKNNAEVIDLTKLDDRAIQSYVANNIKSNGYTVEGDALQELLGRVSNDLSSAMNELPKLFLYCQKDKVITKDSIDSLVAKSLDQNVFDLIDYVMKKDSKNAIDLYRNLIVEDQEPLQINAVLLSQFRLLLQVNVLSRKGYSQGNIAEKLKVHPFRVKLAMQNVRKYQFSSLRDAYLGLVDVEEKLKSTPESPELLFQMFTLKFVDNQIG</sequence>
<evidence type="ECO:0000256" key="1">
    <source>
        <dbReference type="ARBA" id="ARBA00012417"/>
    </source>
</evidence>
<dbReference type="EMBL" id="JXCY01000006">
    <property type="protein sequence ID" value="KOY76366.1"/>
    <property type="molecule type" value="Genomic_DNA"/>
</dbReference>
<dbReference type="KEGG" id="lku:APS55_05700"/>